<sequence length="102" mass="11582">MSPENVPTPLEHITTMVLSPQQAAPSPLPQAVPLHTSSHRRLRSSISFPKFLVHILFSFRAHTITATYGRCSQFFFYTPSSYSKPRIFEPTLHVQLSNKLCQ</sequence>
<evidence type="ECO:0000313" key="2">
    <source>
        <dbReference type="Proteomes" id="UP000001312"/>
    </source>
</evidence>
<organism evidence="1 2">
    <name type="scientific">Sclerotinia sclerotiorum (strain ATCC 18683 / 1980 / Ss-1)</name>
    <name type="common">White mold</name>
    <name type="synonym">Whetzelinia sclerotiorum</name>
    <dbReference type="NCBI Taxonomy" id="665079"/>
    <lineage>
        <taxon>Eukaryota</taxon>
        <taxon>Fungi</taxon>
        <taxon>Dikarya</taxon>
        <taxon>Ascomycota</taxon>
        <taxon>Pezizomycotina</taxon>
        <taxon>Leotiomycetes</taxon>
        <taxon>Helotiales</taxon>
        <taxon>Sclerotiniaceae</taxon>
        <taxon>Sclerotinia</taxon>
    </lineage>
</organism>
<dbReference type="KEGG" id="ssl:SS1G_14248"/>
<dbReference type="HOGENOM" id="CLU_2279188_0_0_1"/>
<proteinExistence type="predicted"/>
<dbReference type="AlphaFoldDB" id="A7F9G7"/>
<dbReference type="Proteomes" id="UP000001312">
    <property type="component" value="Unassembled WGS sequence"/>
</dbReference>
<dbReference type="GeneID" id="5480900"/>
<keyword evidence="2" id="KW-1185">Reference proteome</keyword>
<dbReference type="InParanoid" id="A7F9G7"/>
<dbReference type="RefSeq" id="XP_001584793.1">
    <property type="nucleotide sequence ID" value="XM_001584743.1"/>
</dbReference>
<evidence type="ECO:0000313" key="1">
    <source>
        <dbReference type="EMBL" id="EDO00378.1"/>
    </source>
</evidence>
<dbReference type="EMBL" id="CH476651">
    <property type="protein sequence ID" value="EDO00378.1"/>
    <property type="molecule type" value="Genomic_DNA"/>
</dbReference>
<gene>
    <name evidence="1" type="ORF">SS1G_14248</name>
</gene>
<protein>
    <submittedName>
        <fullName evidence="1">Uncharacterized protein</fullName>
    </submittedName>
</protein>
<reference evidence="2" key="1">
    <citation type="journal article" date="2011" name="PLoS Genet.">
        <title>Genomic analysis of the necrotrophic fungal pathogens Sclerotinia sclerotiorum and Botrytis cinerea.</title>
        <authorList>
            <person name="Amselem J."/>
            <person name="Cuomo C.A."/>
            <person name="van Kan J.A."/>
            <person name="Viaud M."/>
            <person name="Benito E.P."/>
            <person name="Couloux A."/>
            <person name="Coutinho P.M."/>
            <person name="de Vries R.P."/>
            <person name="Dyer P.S."/>
            <person name="Fillinger S."/>
            <person name="Fournier E."/>
            <person name="Gout L."/>
            <person name="Hahn M."/>
            <person name="Kohn L."/>
            <person name="Lapalu N."/>
            <person name="Plummer K.M."/>
            <person name="Pradier J.M."/>
            <person name="Quevillon E."/>
            <person name="Sharon A."/>
            <person name="Simon A."/>
            <person name="ten Have A."/>
            <person name="Tudzynski B."/>
            <person name="Tudzynski P."/>
            <person name="Wincker P."/>
            <person name="Andrew M."/>
            <person name="Anthouard V."/>
            <person name="Beever R.E."/>
            <person name="Beffa R."/>
            <person name="Benoit I."/>
            <person name="Bouzid O."/>
            <person name="Brault B."/>
            <person name="Chen Z."/>
            <person name="Choquer M."/>
            <person name="Collemare J."/>
            <person name="Cotton P."/>
            <person name="Danchin E.G."/>
            <person name="Da Silva C."/>
            <person name="Gautier A."/>
            <person name="Giraud C."/>
            <person name="Giraud T."/>
            <person name="Gonzalez C."/>
            <person name="Grossetete S."/>
            <person name="Guldener U."/>
            <person name="Henrissat B."/>
            <person name="Howlett B.J."/>
            <person name="Kodira C."/>
            <person name="Kretschmer M."/>
            <person name="Lappartient A."/>
            <person name="Leroch M."/>
            <person name="Levis C."/>
            <person name="Mauceli E."/>
            <person name="Neuveglise C."/>
            <person name="Oeser B."/>
            <person name="Pearson M."/>
            <person name="Poulain J."/>
            <person name="Poussereau N."/>
            <person name="Quesneville H."/>
            <person name="Rascle C."/>
            <person name="Schumacher J."/>
            <person name="Segurens B."/>
            <person name="Sexton A."/>
            <person name="Silva E."/>
            <person name="Sirven C."/>
            <person name="Soanes D.M."/>
            <person name="Talbot N.J."/>
            <person name="Templeton M."/>
            <person name="Yandava C."/>
            <person name="Yarden O."/>
            <person name="Zeng Q."/>
            <person name="Rollins J.A."/>
            <person name="Lebrun M.H."/>
            <person name="Dickman M."/>
        </authorList>
    </citation>
    <scope>NUCLEOTIDE SEQUENCE [LARGE SCALE GENOMIC DNA]</scope>
    <source>
        <strain evidence="2">ATCC 18683 / 1980 / Ss-1</strain>
    </source>
</reference>
<name>A7F9G7_SCLS1</name>
<accession>A7F9G7</accession>